<reference evidence="2 3" key="1">
    <citation type="submission" date="2018-06" db="EMBL/GenBank/DDBJ databases">
        <authorList>
            <consortium name="Pathogen Informatics"/>
            <person name="Doyle S."/>
        </authorList>
    </citation>
    <scope>NUCLEOTIDE SEQUENCE [LARGE SCALE GENOMIC DNA]</scope>
    <source>
        <strain evidence="2 3">NCTC12264</strain>
    </source>
</reference>
<gene>
    <name evidence="2" type="ORF">NCTC12264_01956</name>
</gene>
<keyword evidence="1" id="KW-0812">Transmembrane</keyword>
<evidence type="ECO:0000313" key="2">
    <source>
        <dbReference type="EMBL" id="SUX41138.1"/>
    </source>
</evidence>
<name>A0A381F3S3_CAMUP</name>
<keyword evidence="1" id="KW-1133">Transmembrane helix</keyword>
<evidence type="ECO:0000256" key="1">
    <source>
        <dbReference type="SAM" id="Phobius"/>
    </source>
</evidence>
<dbReference type="Proteomes" id="UP000254161">
    <property type="component" value="Unassembled WGS sequence"/>
</dbReference>
<dbReference type="AlphaFoldDB" id="A0A381F3S3"/>
<organism evidence="2 3">
    <name type="scientific">Campylobacter upsaliensis</name>
    <dbReference type="NCBI Taxonomy" id="28080"/>
    <lineage>
        <taxon>Bacteria</taxon>
        <taxon>Pseudomonadati</taxon>
        <taxon>Campylobacterota</taxon>
        <taxon>Epsilonproteobacteria</taxon>
        <taxon>Campylobacterales</taxon>
        <taxon>Campylobacteraceae</taxon>
        <taxon>Campylobacter</taxon>
    </lineage>
</organism>
<feature type="transmembrane region" description="Helical" evidence="1">
    <location>
        <begin position="20"/>
        <end position="41"/>
    </location>
</feature>
<dbReference type="EMBL" id="UFUZ01000002">
    <property type="protein sequence ID" value="SUX41138.1"/>
    <property type="molecule type" value="Genomic_DNA"/>
</dbReference>
<protein>
    <submittedName>
        <fullName evidence="2">Uncharacterized protein</fullName>
    </submittedName>
</protein>
<keyword evidence="1" id="KW-0472">Membrane</keyword>
<sequence>MKELLKNIGLGLFINGSYSVINLTTDIPPYIITILGLYVMWKTIKKEL</sequence>
<accession>A0A381F3S3</accession>
<evidence type="ECO:0000313" key="3">
    <source>
        <dbReference type="Proteomes" id="UP000254161"/>
    </source>
</evidence>
<proteinExistence type="predicted"/>